<dbReference type="PANTHER" id="PTHR35023">
    <property type="entry name" value="CHELATASE-RELATED"/>
    <property type="match status" value="1"/>
</dbReference>
<evidence type="ECO:0000256" key="3">
    <source>
        <dbReference type="ARBA" id="ARBA00022840"/>
    </source>
</evidence>
<dbReference type="EMBL" id="LGKG01000166">
    <property type="protein sequence ID" value="KPC60082.1"/>
    <property type="molecule type" value="Genomic_DNA"/>
</dbReference>
<accession>A0A0N0GWH7</accession>
<protein>
    <recommendedName>
        <fullName evidence="4">Mg-protoporphyrin IX chelatase</fullName>
    </recommendedName>
</protein>
<dbReference type="PROSITE" id="PS50234">
    <property type="entry name" value="VWFA"/>
    <property type="match status" value="1"/>
</dbReference>
<dbReference type="InterPro" id="IPR012804">
    <property type="entry name" value="Cob_chelat_sub_put"/>
</dbReference>
<dbReference type="SMART" id="SM00327">
    <property type="entry name" value="VWA"/>
    <property type="match status" value="1"/>
</dbReference>
<dbReference type="InterPro" id="IPR027417">
    <property type="entry name" value="P-loop_NTPase"/>
</dbReference>
<dbReference type="InterPro" id="IPR003593">
    <property type="entry name" value="AAA+_ATPase"/>
</dbReference>
<dbReference type="Gene3D" id="3.40.50.410">
    <property type="entry name" value="von Willebrand factor, type A domain"/>
    <property type="match status" value="1"/>
</dbReference>
<sequence>MSTRYPFTAVVGMDDLRLALLLNAVSPAVGGVLVRGEKGTAKSTAVRALADLLPGVPVVAGCRFSCDPAAPDGQCPDGPHEAAPAASRPARMVELPVGASEDRLVGALDIERALAEGVKAFEPGLLADAHRGILYVDEVNLLHDHLIDLLLDAAAMGASYVEREGVSVRHASRFLLVGTMNPEEGELRPQLLDRFGLTVEVAASREPEQRVEVVRRRLAYDDDPAAFAARWADEEAALRERIVAARDLLPSVRLGDTALRQIAATCAAFEVDGMRADIVMARTATALAAWAGRSEVLAEDVRQAALLALPHRRRRNPFDAPGLDEDKLDEVLEESGGADGDDGPGPEGPQGPDDGPDGPEGGPDGPGPGGVPPQDRGQQAPEQTPSAEPGPDGGDAPAPLPEQPAAAPGAQQAAVGATEPFRTRRLDVPGLGEGADGRRSRARTAHGRTTGARRPQGALGRLHLAATVQAAAPHQRARGRSGRGLVVRRDDLREAVREGREGNLVLFVVDASGSMAARKRMSAVKGAVLSLLLDAYQRRDKIGLITFRGKDAELALPPTSSVEAGAVRLESLPTGGRTPLAAGLLKAHEVLRVERMRDPSRRPLLVVVTDGRATGGPEPVRQAARAARLLAAGGTASVVVNCEAGPVRLGLAAGLARELAGTAVTLDELRADSVSALVHTVQGKHTVEGKHTVQGNRRAA</sequence>
<dbReference type="AlphaFoldDB" id="A0A0N0GWH7"/>
<dbReference type="InterPro" id="IPR041702">
    <property type="entry name" value="BchD/ChlD_VWA"/>
</dbReference>
<reference evidence="8" key="1">
    <citation type="submission" date="2015-07" db="EMBL/GenBank/DDBJ databases">
        <authorList>
            <person name="Ju K.-S."/>
            <person name="Doroghazi J.R."/>
            <person name="Metcalf W.W."/>
        </authorList>
    </citation>
    <scope>NUCLEOTIDE SEQUENCE [LARGE SCALE GENOMIC DNA]</scope>
    <source>
        <strain evidence="8">NRRL ISP-5002</strain>
    </source>
</reference>
<dbReference type="SUPFAM" id="SSF52540">
    <property type="entry name" value="P-loop containing nucleoside triphosphate hydrolases"/>
    <property type="match status" value="1"/>
</dbReference>
<dbReference type="Pfam" id="PF13519">
    <property type="entry name" value="VWA_2"/>
    <property type="match status" value="1"/>
</dbReference>
<dbReference type="Proteomes" id="UP000037982">
    <property type="component" value="Unassembled WGS sequence"/>
</dbReference>
<feature type="region of interest" description="Disordered" evidence="5">
    <location>
        <begin position="333"/>
        <end position="458"/>
    </location>
</feature>
<organism evidence="7 8">
    <name type="scientific">Streptomyces chattanoogensis</name>
    <dbReference type="NCBI Taxonomy" id="66876"/>
    <lineage>
        <taxon>Bacteria</taxon>
        <taxon>Bacillati</taxon>
        <taxon>Actinomycetota</taxon>
        <taxon>Actinomycetes</taxon>
        <taxon>Kitasatosporales</taxon>
        <taxon>Streptomycetaceae</taxon>
        <taxon>Streptomyces</taxon>
    </lineage>
</organism>
<dbReference type="CDD" id="cd01451">
    <property type="entry name" value="vWA_Magnesium_chelatase"/>
    <property type="match status" value="1"/>
</dbReference>
<gene>
    <name evidence="7" type="ORF">ADL29_31455</name>
</gene>
<dbReference type="SMART" id="SM00382">
    <property type="entry name" value="AAA"/>
    <property type="match status" value="1"/>
</dbReference>
<feature type="domain" description="VWFA" evidence="6">
    <location>
        <begin position="504"/>
        <end position="641"/>
    </location>
</feature>
<proteinExistence type="inferred from homology"/>
<name>A0A0N0GWH7_9ACTN</name>
<evidence type="ECO:0000256" key="2">
    <source>
        <dbReference type="ARBA" id="ARBA00022741"/>
    </source>
</evidence>
<dbReference type="Gene3D" id="3.40.50.300">
    <property type="entry name" value="P-loop containing nucleotide triphosphate hydrolases"/>
    <property type="match status" value="1"/>
</dbReference>
<dbReference type="InterPro" id="IPR036465">
    <property type="entry name" value="vWFA_dom_sf"/>
</dbReference>
<keyword evidence="3" id="KW-0067">ATP-binding</keyword>
<evidence type="ECO:0000313" key="8">
    <source>
        <dbReference type="Proteomes" id="UP000037982"/>
    </source>
</evidence>
<dbReference type="Pfam" id="PF17863">
    <property type="entry name" value="AAA_lid_2"/>
    <property type="match status" value="1"/>
</dbReference>
<dbReference type="InterPro" id="IPR002035">
    <property type="entry name" value="VWF_A"/>
</dbReference>
<dbReference type="InterPro" id="IPR000523">
    <property type="entry name" value="Mg_chelatse_chII-like_cat_dom"/>
</dbReference>
<dbReference type="InterPro" id="IPR052989">
    <property type="entry name" value="Mg-chelatase_DI-like"/>
</dbReference>
<keyword evidence="2" id="KW-0547">Nucleotide-binding</keyword>
<dbReference type="SUPFAM" id="SSF53300">
    <property type="entry name" value="vWA-like"/>
    <property type="match status" value="1"/>
</dbReference>
<feature type="compositionally biased region" description="Low complexity" evidence="5">
    <location>
        <begin position="372"/>
        <end position="417"/>
    </location>
</feature>
<dbReference type="PATRIC" id="fig|66876.3.peg.6933"/>
<dbReference type="RefSeq" id="WP_053926942.1">
    <property type="nucleotide sequence ID" value="NZ_LGKG01000166.1"/>
</dbReference>
<dbReference type="NCBIfam" id="TIGR02442">
    <property type="entry name" value="Cob-chelat-sub"/>
    <property type="match status" value="1"/>
</dbReference>
<keyword evidence="8" id="KW-1185">Reference proteome</keyword>
<dbReference type="Gene3D" id="1.10.8.80">
    <property type="entry name" value="Magnesium chelatase subunit I, C-Terminal domain"/>
    <property type="match status" value="1"/>
</dbReference>
<dbReference type="PANTHER" id="PTHR35023:SF1">
    <property type="entry name" value="MG-PROTOPORPHYRIN IX CHELATASE"/>
    <property type="match status" value="1"/>
</dbReference>
<comment type="similarity">
    <text evidence="1">Belongs to the Mg-chelatase subunits D/I family.</text>
</comment>
<dbReference type="InterPro" id="IPR041628">
    <property type="entry name" value="ChlI/MoxR_AAA_lid"/>
</dbReference>
<evidence type="ECO:0000256" key="5">
    <source>
        <dbReference type="SAM" id="MobiDB-lite"/>
    </source>
</evidence>
<evidence type="ECO:0000259" key="6">
    <source>
        <dbReference type="PROSITE" id="PS50234"/>
    </source>
</evidence>
<dbReference type="GO" id="GO:0005524">
    <property type="term" value="F:ATP binding"/>
    <property type="evidence" value="ECO:0007669"/>
    <property type="project" value="UniProtKB-KW"/>
</dbReference>
<evidence type="ECO:0000313" key="7">
    <source>
        <dbReference type="EMBL" id="KPC60082.1"/>
    </source>
</evidence>
<evidence type="ECO:0000256" key="4">
    <source>
        <dbReference type="ARBA" id="ARBA00030759"/>
    </source>
</evidence>
<dbReference type="Pfam" id="PF01078">
    <property type="entry name" value="Mg_chelatase"/>
    <property type="match status" value="1"/>
</dbReference>
<comment type="caution">
    <text evidence="7">The sequence shown here is derived from an EMBL/GenBank/DDBJ whole genome shotgun (WGS) entry which is preliminary data.</text>
</comment>
<evidence type="ECO:0000256" key="1">
    <source>
        <dbReference type="ARBA" id="ARBA00005799"/>
    </source>
</evidence>